<dbReference type="KEGG" id="mlj:MLAC_11700"/>
<dbReference type="STRING" id="169765.AWC15_15690"/>
<reference evidence="1 2" key="1">
    <citation type="journal article" date="2019" name="Emerg. Microbes Infect.">
        <title>Comprehensive subspecies identification of 175 nontuberculous mycobacteria species based on 7547 genomic profiles.</title>
        <authorList>
            <person name="Matsumoto Y."/>
            <person name="Kinjo T."/>
            <person name="Motooka D."/>
            <person name="Nabeya D."/>
            <person name="Jung N."/>
            <person name="Uechi K."/>
            <person name="Horii T."/>
            <person name="Iida T."/>
            <person name="Fujita J."/>
            <person name="Nakamura S."/>
        </authorList>
    </citation>
    <scope>NUCLEOTIDE SEQUENCE [LARGE SCALE GENOMIC DNA]</scope>
    <source>
        <strain evidence="1 2">JCM 15657</strain>
    </source>
</reference>
<evidence type="ECO:0000313" key="1">
    <source>
        <dbReference type="EMBL" id="BBX95876.1"/>
    </source>
</evidence>
<proteinExistence type="predicted"/>
<accession>A0A1X1YM91</accession>
<sequence>MTEDAPWSAFRDREDPYGFAAFDVDPGGRQYVDRGDVLRGDRTVRAVTAIDQLTLTKPRP</sequence>
<dbReference type="AlphaFoldDB" id="A0A1X1YM91"/>
<dbReference type="Proteomes" id="UP000466396">
    <property type="component" value="Chromosome"/>
</dbReference>
<dbReference type="EMBL" id="AP022581">
    <property type="protein sequence ID" value="BBX95876.1"/>
    <property type="molecule type" value="Genomic_DNA"/>
</dbReference>
<protein>
    <submittedName>
        <fullName evidence="1">Uncharacterized protein</fullName>
    </submittedName>
</protein>
<gene>
    <name evidence="1" type="ORF">MLAC_11700</name>
</gene>
<name>A0A1X1YM91_9MYCO</name>
<keyword evidence="2" id="KW-1185">Reference proteome</keyword>
<organism evidence="1 2">
    <name type="scientific">Mycobacterium lacus</name>
    <dbReference type="NCBI Taxonomy" id="169765"/>
    <lineage>
        <taxon>Bacteria</taxon>
        <taxon>Bacillati</taxon>
        <taxon>Actinomycetota</taxon>
        <taxon>Actinomycetes</taxon>
        <taxon>Mycobacteriales</taxon>
        <taxon>Mycobacteriaceae</taxon>
        <taxon>Mycobacterium</taxon>
    </lineage>
</organism>
<evidence type="ECO:0000313" key="2">
    <source>
        <dbReference type="Proteomes" id="UP000466396"/>
    </source>
</evidence>